<organism evidence="1 2">
    <name type="scientific">Nonomuraea rubra</name>
    <dbReference type="NCBI Taxonomy" id="46180"/>
    <lineage>
        <taxon>Bacteria</taxon>
        <taxon>Bacillati</taxon>
        <taxon>Actinomycetota</taxon>
        <taxon>Actinomycetes</taxon>
        <taxon>Streptosporangiales</taxon>
        <taxon>Streptosporangiaceae</taxon>
        <taxon>Nonomuraea</taxon>
    </lineage>
</organism>
<dbReference type="Proteomes" id="UP000565579">
    <property type="component" value="Unassembled WGS sequence"/>
</dbReference>
<protein>
    <submittedName>
        <fullName evidence="1">Uncharacterized protein</fullName>
    </submittedName>
</protein>
<dbReference type="EMBL" id="JACHMI010000001">
    <property type="protein sequence ID" value="MBB6546917.1"/>
    <property type="molecule type" value="Genomic_DNA"/>
</dbReference>
<evidence type="ECO:0000313" key="2">
    <source>
        <dbReference type="Proteomes" id="UP000565579"/>
    </source>
</evidence>
<gene>
    <name evidence="1" type="ORF">HD593_001712</name>
</gene>
<sequence>MNDGMARKVLTQMSADLSAVCPQAVDEKPGAAKRRSPAGMWPVILPKLC</sequence>
<accession>A0A7X0TWV2</accession>
<keyword evidence="2" id="KW-1185">Reference proteome</keyword>
<comment type="caution">
    <text evidence="1">The sequence shown here is derived from an EMBL/GenBank/DDBJ whole genome shotgun (WGS) entry which is preliminary data.</text>
</comment>
<reference evidence="1 2" key="1">
    <citation type="submission" date="2020-08" db="EMBL/GenBank/DDBJ databases">
        <title>Sequencing the genomes of 1000 actinobacteria strains.</title>
        <authorList>
            <person name="Klenk H.-P."/>
        </authorList>
    </citation>
    <scope>NUCLEOTIDE SEQUENCE [LARGE SCALE GENOMIC DNA]</scope>
    <source>
        <strain evidence="1 2">DSM 43768</strain>
    </source>
</reference>
<evidence type="ECO:0000313" key="1">
    <source>
        <dbReference type="EMBL" id="MBB6546917.1"/>
    </source>
</evidence>
<name>A0A7X0TWV2_9ACTN</name>
<dbReference type="AlphaFoldDB" id="A0A7X0TWV2"/>
<proteinExistence type="predicted"/>